<dbReference type="PANTHER" id="PTHR11328:SF24">
    <property type="entry name" value="MAJOR FACILITATOR SUPERFAMILY (MFS) PROFILE DOMAIN-CONTAINING PROTEIN"/>
    <property type="match status" value="1"/>
</dbReference>
<dbReference type="NCBIfam" id="TIGR00792">
    <property type="entry name" value="gph"/>
    <property type="match status" value="1"/>
</dbReference>
<dbReference type="PANTHER" id="PTHR11328">
    <property type="entry name" value="MAJOR FACILITATOR SUPERFAMILY DOMAIN-CONTAINING PROTEIN"/>
    <property type="match status" value="1"/>
</dbReference>
<dbReference type="InterPro" id="IPR036259">
    <property type="entry name" value="MFS_trans_sf"/>
</dbReference>
<dbReference type="Gene3D" id="1.20.1250.20">
    <property type="entry name" value="MFS general substrate transporter like domains"/>
    <property type="match status" value="2"/>
</dbReference>
<feature type="transmembrane region" description="Helical" evidence="2">
    <location>
        <begin position="338"/>
        <end position="356"/>
    </location>
</feature>
<feature type="transmembrane region" description="Helical" evidence="2">
    <location>
        <begin position="114"/>
        <end position="140"/>
    </location>
</feature>
<feature type="transmembrane region" description="Helical" evidence="2">
    <location>
        <begin position="377"/>
        <end position="400"/>
    </location>
</feature>
<sequence>MENKASALQHEKTSKALAVYYSFGEIGDQLSWYMINTYLMVFYTDVLGLAAGAISIIMLIARIVQGVASPVWGAIQDRTNSKWGKFRPWLMFLAPFMAIFNILTFTVFPVTGVAQVFLCCVCYIIVGLLYTAISNAYSALVNVVSSDSQVRMNLSAARSVGSSVIQMILSAIAMPMILFFGHSTKANGTGYFWATVVCSVVMVPFVVICGLKCRETVKESGTPSQASVAPVEKVSIWTSLKALVKNSQLDVTVGSTFFGAASTMLRMMMLVYYVIYVVGSYALVAPIMTTLTIAQLIGSALLPWGTKTFGKKGYMIGLNVIQILSLVGLFFFKDIVVVFILNAIIGFTNSSANITFGMMSDSIEYGDWKYGVRNIGLSVSMITVAVSIATAVTGSIGALLLQATGYVANQAQSVATQTGINAIVNLVPAAVTLVSTILLLFYKLDQKTVDQIAIDLKKRSMDNSTH</sequence>
<organism evidence="3 4">
    <name type="scientific">Limosilactobacillus mucosae DSM 13345</name>
    <dbReference type="NCBI Taxonomy" id="1423771"/>
    <lineage>
        <taxon>Bacteria</taxon>
        <taxon>Bacillati</taxon>
        <taxon>Bacillota</taxon>
        <taxon>Bacilli</taxon>
        <taxon>Lactobacillales</taxon>
        <taxon>Lactobacillaceae</taxon>
        <taxon>Limosilactobacillus</taxon>
    </lineage>
</organism>
<evidence type="ECO:0000313" key="3">
    <source>
        <dbReference type="EMBL" id="KRL23950.1"/>
    </source>
</evidence>
<dbReference type="InterPro" id="IPR001927">
    <property type="entry name" value="Na/Gal_symport"/>
</dbReference>
<gene>
    <name evidence="3" type="ORF">FC47_GL001152</name>
</gene>
<keyword evidence="2" id="KW-1133">Transmembrane helix</keyword>
<dbReference type="GO" id="GO:0008643">
    <property type="term" value="P:carbohydrate transport"/>
    <property type="evidence" value="ECO:0007669"/>
    <property type="project" value="InterPro"/>
</dbReference>
<dbReference type="AlphaFoldDB" id="A0A0R1NUP0"/>
<feature type="transmembrane region" description="Helical" evidence="2">
    <location>
        <begin position="160"/>
        <end position="179"/>
    </location>
</feature>
<dbReference type="PATRIC" id="fig|1423771.3.peg.1162"/>
<feature type="transmembrane region" description="Helical" evidence="2">
    <location>
        <begin position="420"/>
        <end position="442"/>
    </location>
</feature>
<feature type="transmembrane region" description="Helical" evidence="2">
    <location>
        <begin position="191"/>
        <end position="211"/>
    </location>
</feature>
<evidence type="ECO:0000313" key="4">
    <source>
        <dbReference type="Proteomes" id="UP000050901"/>
    </source>
</evidence>
<dbReference type="SUPFAM" id="SSF103473">
    <property type="entry name" value="MFS general substrate transporter"/>
    <property type="match status" value="1"/>
</dbReference>
<proteinExistence type="predicted"/>
<comment type="caution">
    <text evidence="3">The sequence shown here is derived from an EMBL/GenBank/DDBJ whole genome shotgun (WGS) entry which is preliminary data.</text>
</comment>
<keyword evidence="2" id="KW-0812">Transmembrane</keyword>
<dbReference type="GO" id="GO:0006814">
    <property type="term" value="P:sodium ion transport"/>
    <property type="evidence" value="ECO:0007669"/>
    <property type="project" value="InterPro"/>
</dbReference>
<dbReference type="Proteomes" id="UP000050901">
    <property type="component" value="Unassembled WGS sequence"/>
</dbReference>
<protein>
    <submittedName>
        <fullName evidence="3">Na+ xyloside symporter related transporter</fullName>
    </submittedName>
</protein>
<feature type="transmembrane region" description="Helical" evidence="2">
    <location>
        <begin position="314"/>
        <end position="332"/>
    </location>
</feature>
<keyword evidence="2" id="KW-0472">Membrane</keyword>
<dbReference type="RefSeq" id="WP_056968686.1">
    <property type="nucleotide sequence ID" value="NZ_AZEQ01000024.1"/>
</dbReference>
<feature type="transmembrane region" description="Helical" evidence="2">
    <location>
        <begin position="46"/>
        <end position="68"/>
    </location>
</feature>
<feature type="transmembrane region" description="Helical" evidence="2">
    <location>
        <begin position="281"/>
        <end position="302"/>
    </location>
</feature>
<keyword evidence="1" id="KW-0813">Transport</keyword>
<dbReference type="Pfam" id="PF13347">
    <property type="entry name" value="MFS_2"/>
    <property type="match status" value="1"/>
</dbReference>
<feature type="transmembrane region" description="Helical" evidence="2">
    <location>
        <begin position="89"/>
        <end position="108"/>
    </location>
</feature>
<keyword evidence="1" id="KW-0762">Sugar transport</keyword>
<dbReference type="EMBL" id="AZEQ01000024">
    <property type="protein sequence ID" value="KRL23950.1"/>
    <property type="molecule type" value="Genomic_DNA"/>
</dbReference>
<name>A0A0R1NUP0_LIMMU</name>
<accession>A0A0R1NUP0</accession>
<evidence type="ECO:0000256" key="2">
    <source>
        <dbReference type="SAM" id="Phobius"/>
    </source>
</evidence>
<dbReference type="GO" id="GO:0015293">
    <property type="term" value="F:symporter activity"/>
    <property type="evidence" value="ECO:0007669"/>
    <property type="project" value="InterPro"/>
</dbReference>
<evidence type="ECO:0000256" key="1">
    <source>
        <dbReference type="ARBA" id="ARBA00022597"/>
    </source>
</evidence>
<dbReference type="GO" id="GO:0005886">
    <property type="term" value="C:plasma membrane"/>
    <property type="evidence" value="ECO:0007669"/>
    <property type="project" value="TreeGrafter"/>
</dbReference>
<reference evidence="3 4" key="1">
    <citation type="journal article" date="2015" name="Genome Announc.">
        <title>Expanding the biotechnology potential of lactobacilli through comparative genomics of 213 strains and associated genera.</title>
        <authorList>
            <person name="Sun Z."/>
            <person name="Harris H.M."/>
            <person name="McCann A."/>
            <person name="Guo C."/>
            <person name="Argimon S."/>
            <person name="Zhang W."/>
            <person name="Yang X."/>
            <person name="Jeffery I.B."/>
            <person name="Cooney J.C."/>
            <person name="Kagawa T.F."/>
            <person name="Liu W."/>
            <person name="Song Y."/>
            <person name="Salvetti E."/>
            <person name="Wrobel A."/>
            <person name="Rasinkangas P."/>
            <person name="Parkhill J."/>
            <person name="Rea M.C."/>
            <person name="O'Sullivan O."/>
            <person name="Ritari J."/>
            <person name="Douillard F.P."/>
            <person name="Paul Ross R."/>
            <person name="Yang R."/>
            <person name="Briner A.E."/>
            <person name="Felis G.E."/>
            <person name="de Vos W.M."/>
            <person name="Barrangou R."/>
            <person name="Klaenhammer T.R."/>
            <person name="Caufield P.W."/>
            <person name="Cui Y."/>
            <person name="Zhang H."/>
            <person name="O'Toole P.W."/>
        </authorList>
    </citation>
    <scope>NUCLEOTIDE SEQUENCE [LARGE SCALE GENOMIC DNA]</scope>
    <source>
        <strain evidence="3 4">DSM 13345</strain>
    </source>
</reference>
<dbReference type="CDD" id="cd17332">
    <property type="entry name" value="MFS_MelB_like"/>
    <property type="match status" value="1"/>
</dbReference>
<dbReference type="InterPro" id="IPR039672">
    <property type="entry name" value="MFS_2"/>
</dbReference>